<gene>
    <name evidence="2" type="ORF">OLMES_4911</name>
</gene>
<dbReference type="KEGG" id="ome:OLMES_4911"/>
<keyword evidence="3" id="KW-1185">Reference proteome</keyword>
<proteinExistence type="predicted"/>
<dbReference type="PANTHER" id="PTHR46577:SF1">
    <property type="entry name" value="HTH-TYPE TRANSCRIPTIONAL REGULATORY PROTEIN GABR"/>
    <property type="match status" value="1"/>
</dbReference>
<accession>A0A1Y0IFI7</accession>
<protein>
    <submittedName>
        <fullName evidence="2">Transcriptional regulator</fullName>
    </submittedName>
</protein>
<dbReference type="SUPFAM" id="SSF53383">
    <property type="entry name" value="PLP-dependent transferases"/>
    <property type="match status" value="1"/>
</dbReference>
<dbReference type="AlphaFoldDB" id="A0A1Y0IFI7"/>
<dbReference type="EMBL" id="CP021425">
    <property type="protein sequence ID" value="ARU58899.1"/>
    <property type="molecule type" value="Genomic_DNA"/>
</dbReference>
<reference evidence="2 3" key="1">
    <citation type="submission" date="2017-05" db="EMBL/GenBank/DDBJ databases">
        <title>Genomic insights into alkan degradation activity of Oleiphilus messinensis.</title>
        <authorList>
            <person name="Kozyavkin S.A."/>
            <person name="Slesarev A.I."/>
            <person name="Golyshin P.N."/>
            <person name="Korzhenkov A."/>
            <person name="Golyshina O.N."/>
            <person name="Toshchakov S.V."/>
        </authorList>
    </citation>
    <scope>NUCLEOTIDE SEQUENCE [LARGE SCALE GENOMIC DNA]</scope>
    <source>
        <strain evidence="2 3">ME102</strain>
    </source>
</reference>
<name>A0A1Y0IFI7_9GAMM</name>
<dbReference type="InterPro" id="IPR015424">
    <property type="entry name" value="PyrdxlP-dep_Trfase"/>
</dbReference>
<evidence type="ECO:0000313" key="3">
    <source>
        <dbReference type="Proteomes" id="UP000196027"/>
    </source>
</evidence>
<dbReference type="InterPro" id="IPR051446">
    <property type="entry name" value="HTH_trans_reg/aminotransferase"/>
</dbReference>
<dbReference type="Proteomes" id="UP000196027">
    <property type="component" value="Chromosome"/>
</dbReference>
<organism evidence="2 3">
    <name type="scientific">Oleiphilus messinensis</name>
    <dbReference type="NCBI Taxonomy" id="141451"/>
    <lineage>
        <taxon>Bacteria</taxon>
        <taxon>Pseudomonadati</taxon>
        <taxon>Pseudomonadota</taxon>
        <taxon>Gammaproteobacteria</taxon>
        <taxon>Oceanospirillales</taxon>
        <taxon>Oleiphilaceae</taxon>
        <taxon>Oleiphilus</taxon>
    </lineage>
</organism>
<dbReference type="PANTHER" id="PTHR46577">
    <property type="entry name" value="HTH-TYPE TRANSCRIPTIONAL REGULATORY PROTEIN GABR"/>
    <property type="match status" value="1"/>
</dbReference>
<sequence length="337" mass="37394">MPESWMEKNDPIGYQPLRIAIASHLGAARSVSAIPDQVLITAGAQQGIELIAKALINKGDVVCFEEPGYTPAKIVFEMMGAVVKSIPVDDQGIRIDILENTVKQAKLVYVTPSSHFPLGIPLSLSRRKALLQWAERSGAIILEDDYNGEYRYRGRPLATLYSMAQSERVIYMGSFSKLLFPALRIGYMVIPPMLVKPLAALRWLSDRHSPVIEQAVLTDFIDQGHFARHLRRMRTLYSHRQLALVEAAELYWSDIMEVPPLHGGLHLIGWLKPAVQVEKVLIAAKLSGVELVPVSQYGSIESARAGVILGYVSFTLAEINAAVKKLRAAYFEKPIPL</sequence>
<dbReference type="InterPro" id="IPR004839">
    <property type="entry name" value="Aminotransferase_I/II_large"/>
</dbReference>
<evidence type="ECO:0000259" key="1">
    <source>
        <dbReference type="Pfam" id="PF00155"/>
    </source>
</evidence>
<dbReference type="Gene3D" id="3.40.640.10">
    <property type="entry name" value="Type I PLP-dependent aspartate aminotransferase-like (Major domain)"/>
    <property type="match status" value="1"/>
</dbReference>
<dbReference type="Pfam" id="PF00155">
    <property type="entry name" value="Aminotran_1_2"/>
    <property type="match status" value="1"/>
</dbReference>
<evidence type="ECO:0000313" key="2">
    <source>
        <dbReference type="EMBL" id="ARU58899.1"/>
    </source>
</evidence>
<dbReference type="InterPro" id="IPR015421">
    <property type="entry name" value="PyrdxlP-dep_Trfase_major"/>
</dbReference>
<feature type="domain" description="Aminotransferase class I/classII large" evidence="1">
    <location>
        <begin position="10"/>
        <end position="254"/>
    </location>
</feature>
<dbReference type="GO" id="GO:0030170">
    <property type="term" value="F:pyridoxal phosphate binding"/>
    <property type="evidence" value="ECO:0007669"/>
    <property type="project" value="InterPro"/>
</dbReference>
<dbReference type="CDD" id="cd00609">
    <property type="entry name" value="AAT_like"/>
    <property type="match status" value="1"/>
</dbReference>